<dbReference type="GO" id="GO:0071567">
    <property type="term" value="F:deUFMylase activity"/>
    <property type="evidence" value="ECO:0007669"/>
    <property type="project" value="UniProtKB-ARBA"/>
</dbReference>
<evidence type="ECO:0000313" key="5">
    <source>
        <dbReference type="Proteomes" id="UP000784294"/>
    </source>
</evidence>
<dbReference type="GO" id="GO:0005634">
    <property type="term" value="C:nucleus"/>
    <property type="evidence" value="ECO:0007669"/>
    <property type="project" value="TreeGrafter"/>
</dbReference>
<dbReference type="Pfam" id="PF07910">
    <property type="entry name" value="Peptidase_C78"/>
    <property type="match status" value="1"/>
</dbReference>
<reference evidence="4" key="1">
    <citation type="submission" date="2018-11" db="EMBL/GenBank/DDBJ databases">
        <authorList>
            <consortium name="Pathogen Informatics"/>
        </authorList>
    </citation>
    <scope>NUCLEOTIDE SEQUENCE</scope>
</reference>
<comment type="similarity">
    <text evidence="1">Belongs to the peptidase C78 family.</text>
</comment>
<dbReference type="GO" id="GO:0006508">
    <property type="term" value="P:proteolysis"/>
    <property type="evidence" value="ECO:0007669"/>
    <property type="project" value="TreeGrafter"/>
</dbReference>
<dbReference type="PANTHER" id="PTHR48153:SF2">
    <property type="entry name" value="UFM1-SPECIFIC PROTEASE 2"/>
    <property type="match status" value="1"/>
</dbReference>
<sequence>MRRGLALYPSKLYIQYLGPDKSTLVTPHLALQPPKGLGVVSVLQGRYTYKHYLQDEFLDRGWGCAYRSLQTLISWLMWQEKTPLESPGPLPTHIEIQRSLVRIGDKPASFAGSKQWIGSLEVSFCIQELYGIQCRLLPISRGSEMSSQAGSLIAEHFASGGGPVMVGGGQLAHTIIGIQLKNMDYDSR</sequence>
<accession>A0A448WSW2</accession>
<dbReference type="InterPro" id="IPR012462">
    <property type="entry name" value="UFSP1/2_DUB_cat"/>
</dbReference>
<evidence type="ECO:0000256" key="1">
    <source>
        <dbReference type="ARBA" id="ARBA00008552"/>
    </source>
</evidence>
<proteinExistence type="inferred from homology"/>
<dbReference type="PANTHER" id="PTHR48153">
    <property type="entry name" value="UFM1-SPECIFIC PROTEASE 2"/>
    <property type="match status" value="1"/>
</dbReference>
<evidence type="ECO:0000313" key="4">
    <source>
        <dbReference type="EMBL" id="VEL19374.1"/>
    </source>
</evidence>
<dbReference type="Proteomes" id="UP000784294">
    <property type="component" value="Unassembled WGS sequence"/>
</dbReference>
<organism evidence="4 5">
    <name type="scientific">Protopolystoma xenopodis</name>
    <dbReference type="NCBI Taxonomy" id="117903"/>
    <lineage>
        <taxon>Eukaryota</taxon>
        <taxon>Metazoa</taxon>
        <taxon>Spiralia</taxon>
        <taxon>Lophotrochozoa</taxon>
        <taxon>Platyhelminthes</taxon>
        <taxon>Monogenea</taxon>
        <taxon>Polyopisthocotylea</taxon>
        <taxon>Polystomatidea</taxon>
        <taxon>Polystomatidae</taxon>
        <taxon>Protopolystoma</taxon>
    </lineage>
</organism>
<dbReference type="AlphaFoldDB" id="A0A448WSW2"/>
<dbReference type="OrthoDB" id="417506at2759"/>
<comment type="caution">
    <text evidence="4">The sequence shown here is derived from an EMBL/GenBank/DDBJ whole genome shotgun (WGS) entry which is preliminary data.</text>
</comment>
<feature type="domain" description="UFSP1/2/DUB catalytic" evidence="3">
    <location>
        <begin position="39"/>
        <end position="182"/>
    </location>
</feature>
<gene>
    <name evidence="4" type="ORF">PXEA_LOCUS12814</name>
</gene>
<name>A0A448WSW2_9PLAT</name>
<keyword evidence="2" id="KW-0378">Hydrolase</keyword>
<dbReference type="EMBL" id="CAAALY010041336">
    <property type="protein sequence ID" value="VEL19374.1"/>
    <property type="molecule type" value="Genomic_DNA"/>
</dbReference>
<keyword evidence="5" id="KW-1185">Reference proteome</keyword>
<protein>
    <recommendedName>
        <fullName evidence="3">UFSP1/2/DUB catalytic domain-containing protein</fullName>
    </recommendedName>
</protein>
<dbReference type="GO" id="GO:0005783">
    <property type="term" value="C:endoplasmic reticulum"/>
    <property type="evidence" value="ECO:0007669"/>
    <property type="project" value="TreeGrafter"/>
</dbReference>
<evidence type="ECO:0000256" key="2">
    <source>
        <dbReference type="ARBA" id="ARBA00022801"/>
    </source>
</evidence>
<dbReference type="Gene3D" id="3.90.70.130">
    <property type="match status" value="1"/>
</dbReference>
<evidence type="ECO:0000259" key="3">
    <source>
        <dbReference type="Pfam" id="PF07910"/>
    </source>
</evidence>